<dbReference type="InterPro" id="IPR020456">
    <property type="entry name" value="Acylphosphatase"/>
</dbReference>
<dbReference type="EMBL" id="DF968183">
    <property type="protein sequence ID" value="GAP44969.1"/>
    <property type="molecule type" value="Genomic_DNA"/>
</dbReference>
<feature type="domain" description="Acylphosphatase-like" evidence="6">
    <location>
        <begin position="4"/>
        <end position="89"/>
    </location>
</feature>
<organism evidence="7">
    <name type="scientific">Lentimicrobium saccharophilum</name>
    <dbReference type="NCBI Taxonomy" id="1678841"/>
    <lineage>
        <taxon>Bacteria</taxon>
        <taxon>Pseudomonadati</taxon>
        <taxon>Bacteroidota</taxon>
        <taxon>Bacteroidia</taxon>
        <taxon>Bacteroidales</taxon>
        <taxon>Lentimicrobiaceae</taxon>
        <taxon>Lentimicrobium</taxon>
    </lineage>
</organism>
<gene>
    <name evidence="7" type="ORF">TBC1_12785</name>
</gene>
<keyword evidence="8" id="KW-1185">Reference proteome</keyword>
<comment type="catalytic activity">
    <reaction evidence="3">
        <text>an acyl phosphate + H2O = a carboxylate + phosphate + H(+)</text>
        <dbReference type="Rhea" id="RHEA:14965"/>
        <dbReference type="ChEBI" id="CHEBI:15377"/>
        <dbReference type="ChEBI" id="CHEBI:15378"/>
        <dbReference type="ChEBI" id="CHEBI:29067"/>
        <dbReference type="ChEBI" id="CHEBI:43474"/>
        <dbReference type="ChEBI" id="CHEBI:59918"/>
        <dbReference type="EC" id="3.6.1.7"/>
    </reaction>
</comment>
<evidence type="ECO:0000256" key="5">
    <source>
        <dbReference type="RuleBase" id="RU004168"/>
    </source>
</evidence>
<dbReference type="EC" id="3.6.1.7" evidence="2"/>
<dbReference type="SUPFAM" id="SSF54975">
    <property type="entry name" value="Acylphosphatase/BLUF domain-like"/>
    <property type="match status" value="1"/>
</dbReference>
<evidence type="ECO:0000259" key="6">
    <source>
        <dbReference type="PROSITE" id="PS51160"/>
    </source>
</evidence>
<comment type="caution">
    <text evidence="4">Lacks conserved residue(s) required for the propagation of feature annotation.</text>
</comment>
<dbReference type="STRING" id="1678841.TBC1_12785"/>
<dbReference type="Gene3D" id="3.30.70.100">
    <property type="match status" value="1"/>
</dbReference>
<evidence type="ECO:0000256" key="1">
    <source>
        <dbReference type="ARBA" id="ARBA00005614"/>
    </source>
</evidence>
<evidence type="ECO:0000313" key="7">
    <source>
        <dbReference type="EMBL" id="GAP44969.1"/>
    </source>
</evidence>
<proteinExistence type="inferred from homology"/>
<dbReference type="PANTHER" id="PTHR47268:SF4">
    <property type="entry name" value="ACYLPHOSPHATASE"/>
    <property type="match status" value="1"/>
</dbReference>
<dbReference type="AlphaFoldDB" id="A0A0S7C6U6"/>
<evidence type="ECO:0000256" key="4">
    <source>
        <dbReference type="PROSITE-ProRule" id="PRU00520"/>
    </source>
</evidence>
<reference evidence="7" key="1">
    <citation type="journal article" date="2015" name="Genome Announc.">
        <title>Draft Genome Sequence of Bacteroidales Strain TBC1, a Novel Isolate from a Methanogenic Wastewater Treatment System.</title>
        <authorList>
            <person name="Tourlousse D.M."/>
            <person name="Matsuura N."/>
            <person name="Sun L."/>
            <person name="Toyonaga M."/>
            <person name="Kuroda K."/>
            <person name="Ohashi A."/>
            <person name="Cruz R."/>
            <person name="Yamaguchi T."/>
            <person name="Sekiguchi Y."/>
        </authorList>
    </citation>
    <scope>NUCLEOTIDE SEQUENCE [LARGE SCALE GENOMIC DNA]</scope>
    <source>
        <strain evidence="7">TBC1</strain>
    </source>
</reference>
<evidence type="ECO:0000256" key="3">
    <source>
        <dbReference type="ARBA" id="ARBA00047645"/>
    </source>
</evidence>
<dbReference type="RefSeq" id="WP_062044959.1">
    <property type="nucleotide sequence ID" value="NZ_DF968183.1"/>
</dbReference>
<dbReference type="Proteomes" id="UP000053091">
    <property type="component" value="Unassembled WGS sequence"/>
</dbReference>
<evidence type="ECO:0000256" key="2">
    <source>
        <dbReference type="ARBA" id="ARBA00012150"/>
    </source>
</evidence>
<protein>
    <recommendedName>
        <fullName evidence="2">acylphosphatase</fullName>
        <ecNumber evidence="2">3.6.1.7</ecNumber>
    </recommendedName>
</protein>
<name>A0A0S7C6U6_9BACT</name>
<dbReference type="PROSITE" id="PS51160">
    <property type="entry name" value="ACYLPHOSPHATASE_3"/>
    <property type="match status" value="1"/>
</dbReference>
<comment type="similarity">
    <text evidence="1 5">Belongs to the acylphosphatase family.</text>
</comment>
<dbReference type="InterPro" id="IPR001792">
    <property type="entry name" value="Acylphosphatase-like_dom"/>
</dbReference>
<dbReference type="GO" id="GO:0003998">
    <property type="term" value="F:acylphosphatase activity"/>
    <property type="evidence" value="ECO:0007669"/>
    <property type="project" value="UniProtKB-EC"/>
</dbReference>
<evidence type="ECO:0000313" key="8">
    <source>
        <dbReference type="Proteomes" id="UP000053091"/>
    </source>
</evidence>
<sequence length="104" mass="11859">MEKRFQIYISGNVQRVGFRHQAFQQAKLSGIRGKAMYIDRGLLIEAEGDPEQLNFFVDWCRSGPDGCSIESFEVREMPPFHYTGFEIIHGVISSDSPVDSMIRS</sequence>
<dbReference type="OrthoDB" id="9808093at2"/>
<dbReference type="InterPro" id="IPR036046">
    <property type="entry name" value="Acylphosphatase-like_dom_sf"/>
</dbReference>
<accession>A0A0S7C6U6</accession>
<dbReference type="PANTHER" id="PTHR47268">
    <property type="entry name" value="ACYLPHOSPHATASE"/>
    <property type="match status" value="1"/>
</dbReference>
<dbReference type="Pfam" id="PF00708">
    <property type="entry name" value="Acylphosphatase"/>
    <property type="match status" value="1"/>
</dbReference>